<evidence type="ECO:0000259" key="5">
    <source>
        <dbReference type="PROSITE" id="PS50305"/>
    </source>
</evidence>
<reference evidence="6 7" key="1">
    <citation type="submission" date="2016-07" db="EMBL/GenBank/DDBJ databases">
        <title>Pervasive Adenine N6-methylation of Active Genes in Fungi.</title>
        <authorList>
            <consortium name="DOE Joint Genome Institute"/>
            <person name="Mondo S.J."/>
            <person name="Dannebaum R.O."/>
            <person name="Kuo R.C."/>
            <person name="Labutti K."/>
            <person name="Haridas S."/>
            <person name="Kuo A."/>
            <person name="Salamov A."/>
            <person name="Ahrendt S.R."/>
            <person name="Lipzen A."/>
            <person name="Sullivan W."/>
            <person name="Andreopoulos W.B."/>
            <person name="Clum A."/>
            <person name="Lindquist E."/>
            <person name="Daum C."/>
            <person name="Ramamoorthy G.K."/>
            <person name="Gryganskyi A."/>
            <person name="Culley D."/>
            <person name="Magnuson J.K."/>
            <person name="James T.Y."/>
            <person name="O'Malley M.A."/>
            <person name="Stajich J.E."/>
            <person name="Spatafora J.W."/>
            <person name="Visel A."/>
            <person name="Grigoriev I.V."/>
        </authorList>
    </citation>
    <scope>NUCLEOTIDE SEQUENCE [LARGE SCALE GENOMIC DNA]</scope>
    <source>
        <strain evidence="6 7">PL171</strain>
    </source>
</reference>
<proteinExistence type="inferred from homology"/>
<dbReference type="InterPro" id="IPR026591">
    <property type="entry name" value="Sirtuin_cat_small_dom_sf"/>
</dbReference>
<sequence>MKGAGVSTPSNIPDYRGPNGAYVINKDYKPIQCEFMGAHYNRQRYWARSMLGYGTVYNAQPNVIHTTLANWQRQRLIDGIITQNVDSLHLKGIHLSTHSPALSFDPLLTPALKPSTAGANPTQTLELHGTLATVICQSCTYTQPRAAFQSTLLGLNPAWASHSLPVSERVKSVIPPTVTRPDGDTENVTNLAFSTFKYPGCPKCTRGVLKPGVVFFGENIAPSVKDRAMEWVKQARGVLVLGTTLTTYSAFRLVKEVVEDQAGQTRQAWCVNEGRTRADGMWTGGKVEGKVQEVLSEVDKELARFQ</sequence>
<feature type="active site" description="Proton acceptor" evidence="4">
    <location>
        <position position="128"/>
    </location>
</feature>
<dbReference type="GO" id="GO:0017136">
    <property type="term" value="F:histone deacetylase activity, NAD-dependent"/>
    <property type="evidence" value="ECO:0007669"/>
    <property type="project" value="TreeGrafter"/>
</dbReference>
<keyword evidence="3" id="KW-0520">NAD</keyword>
<feature type="binding site" evidence="4">
    <location>
        <position position="136"/>
    </location>
    <ligand>
        <name>Zn(2+)</name>
        <dbReference type="ChEBI" id="CHEBI:29105"/>
    </ligand>
</feature>
<keyword evidence="4" id="KW-0479">Metal-binding</keyword>
<evidence type="ECO:0000256" key="4">
    <source>
        <dbReference type="PROSITE-ProRule" id="PRU00236"/>
    </source>
</evidence>
<protein>
    <submittedName>
        <fullName evidence="6">DHS-like NAD/FAD-binding domain-containing protein</fullName>
    </submittedName>
</protein>
<dbReference type="SUPFAM" id="SSF52467">
    <property type="entry name" value="DHS-like NAD/FAD-binding domain"/>
    <property type="match status" value="1"/>
</dbReference>
<keyword evidence="4" id="KW-0862">Zinc</keyword>
<feature type="binding site" evidence="4">
    <location>
        <position position="139"/>
    </location>
    <ligand>
        <name>Zn(2+)</name>
        <dbReference type="ChEBI" id="CHEBI:29105"/>
    </ligand>
</feature>
<dbReference type="InterPro" id="IPR029035">
    <property type="entry name" value="DHS-like_NAD/FAD-binding_dom"/>
</dbReference>
<dbReference type="GO" id="GO:0070403">
    <property type="term" value="F:NAD+ binding"/>
    <property type="evidence" value="ECO:0007669"/>
    <property type="project" value="InterPro"/>
</dbReference>
<dbReference type="PANTHER" id="PTHR11085">
    <property type="entry name" value="NAD-DEPENDENT PROTEIN DEACYLASE SIRTUIN-5, MITOCHONDRIAL-RELATED"/>
    <property type="match status" value="1"/>
</dbReference>
<dbReference type="Proteomes" id="UP000193411">
    <property type="component" value="Unassembled WGS sequence"/>
</dbReference>
<evidence type="ECO:0000313" key="7">
    <source>
        <dbReference type="Proteomes" id="UP000193411"/>
    </source>
</evidence>
<dbReference type="InterPro" id="IPR026590">
    <property type="entry name" value="Ssirtuin_cat_dom"/>
</dbReference>
<feature type="domain" description="Deacetylase sirtuin-type" evidence="5">
    <location>
        <begin position="1"/>
        <end position="306"/>
    </location>
</feature>
<feature type="binding site" evidence="4">
    <location>
        <position position="201"/>
    </location>
    <ligand>
        <name>Zn(2+)</name>
        <dbReference type="ChEBI" id="CHEBI:29105"/>
    </ligand>
</feature>
<comment type="caution">
    <text evidence="6">The sequence shown here is derived from an EMBL/GenBank/DDBJ whole genome shotgun (WGS) entry which is preliminary data.</text>
</comment>
<organism evidence="6 7">
    <name type="scientific">Catenaria anguillulae PL171</name>
    <dbReference type="NCBI Taxonomy" id="765915"/>
    <lineage>
        <taxon>Eukaryota</taxon>
        <taxon>Fungi</taxon>
        <taxon>Fungi incertae sedis</taxon>
        <taxon>Blastocladiomycota</taxon>
        <taxon>Blastocladiomycetes</taxon>
        <taxon>Blastocladiales</taxon>
        <taxon>Catenariaceae</taxon>
        <taxon>Catenaria</taxon>
    </lineage>
</organism>
<evidence type="ECO:0000256" key="3">
    <source>
        <dbReference type="ARBA" id="ARBA00023027"/>
    </source>
</evidence>
<dbReference type="InterPro" id="IPR050134">
    <property type="entry name" value="NAD-dep_sirtuin_deacylases"/>
</dbReference>
<keyword evidence="2" id="KW-0808">Transferase</keyword>
<dbReference type="OrthoDB" id="424302at2759"/>
<dbReference type="GO" id="GO:0046872">
    <property type="term" value="F:metal ion binding"/>
    <property type="evidence" value="ECO:0007669"/>
    <property type="project" value="UniProtKB-KW"/>
</dbReference>
<keyword evidence="7" id="KW-1185">Reference proteome</keyword>
<comment type="similarity">
    <text evidence="1">Belongs to the sirtuin family. Class I subfamily.</text>
</comment>
<dbReference type="STRING" id="765915.A0A1Y2HLB4"/>
<gene>
    <name evidence="6" type="ORF">BCR44DRAFT_1389756</name>
</gene>
<evidence type="ECO:0000256" key="1">
    <source>
        <dbReference type="ARBA" id="ARBA00006924"/>
    </source>
</evidence>
<name>A0A1Y2HLB4_9FUNG</name>
<evidence type="ECO:0000313" key="6">
    <source>
        <dbReference type="EMBL" id="ORZ35370.1"/>
    </source>
</evidence>
<dbReference type="Pfam" id="PF02146">
    <property type="entry name" value="SIR2"/>
    <property type="match status" value="2"/>
</dbReference>
<dbReference type="PANTHER" id="PTHR11085:SF10">
    <property type="entry name" value="NAD-DEPENDENT PROTEIN DEACYLASE SIRTUIN-5, MITOCHONDRIAL-RELATED"/>
    <property type="match status" value="1"/>
</dbReference>
<dbReference type="AlphaFoldDB" id="A0A1Y2HLB4"/>
<dbReference type="EMBL" id="MCFL01000022">
    <property type="protein sequence ID" value="ORZ35370.1"/>
    <property type="molecule type" value="Genomic_DNA"/>
</dbReference>
<dbReference type="Gene3D" id="3.40.50.1220">
    <property type="entry name" value="TPP-binding domain"/>
    <property type="match status" value="1"/>
</dbReference>
<dbReference type="Gene3D" id="3.30.1600.10">
    <property type="entry name" value="SIR2/SIRT2 'Small Domain"/>
    <property type="match status" value="1"/>
</dbReference>
<accession>A0A1Y2HLB4</accession>
<evidence type="ECO:0000256" key="2">
    <source>
        <dbReference type="ARBA" id="ARBA00022679"/>
    </source>
</evidence>
<dbReference type="PROSITE" id="PS50305">
    <property type="entry name" value="SIRTUIN"/>
    <property type="match status" value="1"/>
</dbReference>
<dbReference type="InterPro" id="IPR003000">
    <property type="entry name" value="Sirtuin"/>
</dbReference>
<feature type="binding site" evidence="4">
    <location>
        <position position="204"/>
    </location>
    <ligand>
        <name>Zn(2+)</name>
        <dbReference type="ChEBI" id="CHEBI:29105"/>
    </ligand>
</feature>